<dbReference type="Proteomes" id="UP000009027">
    <property type="component" value="Unassembled WGS sequence"/>
</dbReference>
<feature type="compositionally biased region" description="Basic and acidic residues" evidence="1">
    <location>
        <begin position="194"/>
        <end position="214"/>
    </location>
</feature>
<dbReference type="VEuPathDB" id="TriTrypDB:TvY486_0007650"/>
<reference evidence="2 3" key="1">
    <citation type="journal article" date="2012" name="Proc. Natl. Acad. Sci. U.S.A.">
        <title>Antigenic diversity is generated by distinct evolutionary mechanisms in African trypanosome species.</title>
        <authorList>
            <person name="Jackson A.P."/>
            <person name="Berry A."/>
            <person name="Aslett M."/>
            <person name="Allison H.C."/>
            <person name="Burton P."/>
            <person name="Vavrova-Anderson J."/>
            <person name="Brown R."/>
            <person name="Browne H."/>
            <person name="Corton N."/>
            <person name="Hauser H."/>
            <person name="Gamble J."/>
            <person name="Gilderthorp R."/>
            <person name="Marcello L."/>
            <person name="McQuillan J."/>
            <person name="Otto T.D."/>
            <person name="Quail M.A."/>
            <person name="Sanders M.J."/>
            <person name="van Tonder A."/>
            <person name="Ginger M.L."/>
            <person name="Field M.C."/>
            <person name="Barry J.D."/>
            <person name="Hertz-Fowler C."/>
            <person name="Berriman M."/>
        </authorList>
    </citation>
    <scope>NUCLEOTIDE SEQUENCE</scope>
    <source>
        <strain evidence="2 3">Y486</strain>
    </source>
</reference>
<accession>F9WKV2</accession>
<feature type="region of interest" description="Disordered" evidence="1">
    <location>
        <begin position="162"/>
        <end position="227"/>
    </location>
</feature>
<evidence type="ECO:0000313" key="2">
    <source>
        <dbReference type="EMBL" id="CCD18132.1"/>
    </source>
</evidence>
<sequence>MYVRLLLSHTKPVASVLRRCMTTLSRRRRRLLFPTAARATRKARVLRRVGPACAPAATRVPLSTRTRSVLPRRALARCLRRSCFALRTSKSMRGACLSDLAGLPHSAPAGLGVDLANNERSARQARAPGKTHEAVHLERCAPNGTRLRSALAIWSGLARADARDGHGTWHGTRLPRHKRSASAQAHCSATARPPEARSGAERKETARERGREQTGPHSSQTGERATA</sequence>
<feature type="compositionally biased region" description="Polar residues" evidence="1">
    <location>
        <begin position="215"/>
        <end position="227"/>
    </location>
</feature>
<protein>
    <submittedName>
        <fullName evidence="2">Uncharacterized protein</fullName>
    </submittedName>
</protein>
<dbReference type="EMBL" id="CAEX01000455">
    <property type="protein sequence ID" value="CCD18132.1"/>
    <property type="molecule type" value="Genomic_DNA"/>
</dbReference>
<keyword evidence="3" id="KW-1185">Reference proteome</keyword>
<organism evidence="2 3">
    <name type="scientific">Trypanosoma vivax (strain Y486)</name>
    <dbReference type="NCBI Taxonomy" id="1055687"/>
    <lineage>
        <taxon>Eukaryota</taxon>
        <taxon>Discoba</taxon>
        <taxon>Euglenozoa</taxon>
        <taxon>Kinetoplastea</taxon>
        <taxon>Metakinetoplastina</taxon>
        <taxon>Trypanosomatida</taxon>
        <taxon>Trypanosomatidae</taxon>
        <taxon>Trypanosoma</taxon>
        <taxon>Duttonella</taxon>
    </lineage>
</organism>
<name>F9WKV2_TRYVY</name>
<evidence type="ECO:0000256" key="1">
    <source>
        <dbReference type="SAM" id="MobiDB-lite"/>
    </source>
</evidence>
<proteinExistence type="predicted"/>
<evidence type="ECO:0000313" key="3">
    <source>
        <dbReference type="Proteomes" id="UP000009027"/>
    </source>
</evidence>
<gene>
    <name evidence="2" type="ORF">TvY486_0007650</name>
</gene>
<dbReference type="AlphaFoldDB" id="F9WKV2"/>